<dbReference type="Proteomes" id="UP001359485">
    <property type="component" value="Unassembled WGS sequence"/>
</dbReference>
<dbReference type="EMBL" id="JAWJWF010000002">
    <property type="protein sequence ID" value="KAK6637221.1"/>
    <property type="molecule type" value="Genomic_DNA"/>
</dbReference>
<evidence type="ECO:0000313" key="1">
    <source>
        <dbReference type="EMBL" id="KAK6637221.1"/>
    </source>
</evidence>
<organism evidence="1 2">
    <name type="scientific">Polyplax serrata</name>
    <name type="common">Common mouse louse</name>
    <dbReference type="NCBI Taxonomy" id="468196"/>
    <lineage>
        <taxon>Eukaryota</taxon>
        <taxon>Metazoa</taxon>
        <taxon>Ecdysozoa</taxon>
        <taxon>Arthropoda</taxon>
        <taxon>Hexapoda</taxon>
        <taxon>Insecta</taxon>
        <taxon>Pterygota</taxon>
        <taxon>Neoptera</taxon>
        <taxon>Paraneoptera</taxon>
        <taxon>Psocodea</taxon>
        <taxon>Troctomorpha</taxon>
        <taxon>Phthiraptera</taxon>
        <taxon>Anoplura</taxon>
        <taxon>Polyplacidae</taxon>
        <taxon>Polyplax</taxon>
    </lineage>
</organism>
<dbReference type="InterPro" id="IPR011989">
    <property type="entry name" value="ARM-like"/>
</dbReference>
<gene>
    <name evidence="1" type="ORF">RUM44_007635</name>
</gene>
<proteinExistence type="predicted"/>
<comment type="caution">
    <text evidence="1">The sequence shown here is derived from an EMBL/GenBank/DDBJ whole genome shotgun (WGS) entry which is preliminary data.</text>
</comment>
<accession>A0ABR1B703</accession>
<reference evidence="1 2" key="1">
    <citation type="submission" date="2023-09" db="EMBL/GenBank/DDBJ databases">
        <title>Genomes of two closely related lineages of the louse Polyplax serrata with different host specificities.</title>
        <authorList>
            <person name="Martinu J."/>
            <person name="Tarabai H."/>
            <person name="Stefka J."/>
            <person name="Hypsa V."/>
        </authorList>
    </citation>
    <scope>NUCLEOTIDE SEQUENCE [LARGE SCALE GENOMIC DNA]</scope>
    <source>
        <strain evidence="1">98ZLc_SE</strain>
    </source>
</reference>
<sequence length="381" mass="43266">MEENKEESKIFLETLSSQKFDELQELRCRLREAKTTYRNKQRECQLRKIRYISDVQIVENINRDELIKLAHKLKHKGQVKCGVLQAIMNSLLESKDNIKTLLDVDGALQGLLRALSGQNENFQLLAARCICNLALGNEKSSFHVLKASDSYLLAHLMGKNHYVTEACAIALGNFSCHGVKPIQRMLLQGFFQKIIHLVKADNELLEGPSIYALTQLVYHGFDVLRPEYMQEALKAVIATFQKKSFLVVFLVSILSANPSCHKIIYSHSLHKEALKHLLVALKDKDEEAVYYLRIISNCMSTDMAGDLMNEGNEYILRESVRICLHSERNYIRKECMGLVGNIINHPNESVAHFGLGLLSENLVLMQSHMEHGEQGASKLTK</sequence>
<name>A0ABR1B703_POLSC</name>
<dbReference type="PANTHER" id="PTHR16356:SF1">
    <property type="entry name" value="TRANSMEMBRANE AND COILED-COIL DOMAIN-CONTAINING PROTEIN 6"/>
    <property type="match status" value="1"/>
</dbReference>
<dbReference type="InterPro" id="IPR016024">
    <property type="entry name" value="ARM-type_fold"/>
</dbReference>
<dbReference type="Gene3D" id="1.25.10.10">
    <property type="entry name" value="Leucine-rich Repeat Variant"/>
    <property type="match status" value="1"/>
</dbReference>
<protein>
    <submittedName>
        <fullName evidence="1">Uncharacterized protein</fullName>
    </submittedName>
</protein>
<keyword evidence="2" id="KW-1185">Reference proteome</keyword>
<dbReference type="SUPFAM" id="SSF48371">
    <property type="entry name" value="ARM repeat"/>
    <property type="match status" value="1"/>
</dbReference>
<dbReference type="PANTHER" id="PTHR16356">
    <property type="entry name" value="TRANSMEMBRANE AND COILED-COIL DOMAIN-CONTAINING PROTEIN 6 TMCO6"/>
    <property type="match status" value="1"/>
</dbReference>
<evidence type="ECO:0000313" key="2">
    <source>
        <dbReference type="Proteomes" id="UP001359485"/>
    </source>
</evidence>